<dbReference type="AlphaFoldDB" id="A0A3Q0JBV1"/>
<dbReference type="Proteomes" id="UP000079169">
    <property type="component" value="Unplaced"/>
</dbReference>
<evidence type="ECO:0000256" key="2">
    <source>
        <dbReference type="SAM" id="MobiDB-lite"/>
    </source>
</evidence>
<feature type="coiled-coil region" evidence="1">
    <location>
        <begin position="12"/>
        <end position="39"/>
    </location>
</feature>
<evidence type="ECO:0000313" key="4">
    <source>
        <dbReference type="RefSeq" id="XP_026685919.1"/>
    </source>
</evidence>
<organism evidence="3 4">
    <name type="scientific">Diaphorina citri</name>
    <name type="common">Asian citrus psyllid</name>
    <dbReference type="NCBI Taxonomy" id="121845"/>
    <lineage>
        <taxon>Eukaryota</taxon>
        <taxon>Metazoa</taxon>
        <taxon>Ecdysozoa</taxon>
        <taxon>Arthropoda</taxon>
        <taxon>Hexapoda</taxon>
        <taxon>Insecta</taxon>
        <taxon>Pterygota</taxon>
        <taxon>Neoptera</taxon>
        <taxon>Paraneoptera</taxon>
        <taxon>Hemiptera</taxon>
        <taxon>Sternorrhyncha</taxon>
        <taxon>Psylloidea</taxon>
        <taxon>Psyllidae</taxon>
        <taxon>Diaphorininae</taxon>
        <taxon>Diaphorina</taxon>
    </lineage>
</organism>
<feature type="region of interest" description="Disordered" evidence="2">
    <location>
        <begin position="475"/>
        <end position="495"/>
    </location>
</feature>
<protein>
    <submittedName>
        <fullName evidence="4">Uncharacterized protein LOC113471173</fullName>
    </submittedName>
</protein>
<dbReference type="KEGG" id="dci:113471173"/>
<dbReference type="RefSeq" id="XP_026685919.1">
    <property type="nucleotide sequence ID" value="XM_026830118.1"/>
</dbReference>
<feature type="coiled-coil region" evidence="1">
    <location>
        <begin position="114"/>
        <end position="218"/>
    </location>
</feature>
<feature type="compositionally biased region" description="Polar residues" evidence="2">
    <location>
        <begin position="475"/>
        <end position="492"/>
    </location>
</feature>
<accession>A0A3Q0JBV1</accession>
<name>A0A3Q0JBV1_DIACI</name>
<sequence>MLYEPLSIQREYLNLQKRNQEIREQCKTMETHLLSLQEQLKAKVVKLRQEGLDRNSKHHAVRTLIDTKKKAKVLKLKLHLCEKNIGVLQRAQESTKEEYQMIEQTLRNTDDAKRNELINQRDYLKVELDEFQEKAKDYRLKISKYETSEETRNKLEELKTREHQLKSHINHLTQQMHGDINRHKMEKEKIVSIHAKDIEDLQAKINAIRNDIRDAQMDNVRRNDNVFQFMNHINNVDFDTQSNSKGQTIVFNKQPTLNTHNHNQMETEPIQLKQIDEVEIYKLTNHRAIEINGRESNVKEQMEKGSIGEKEMTLGGKYFGVDKNPNEAISERFKYKDTYQKDVTISQTTHNLINEHNKSFTPTNKVVEINETDINETCKGTKQIQKIEELSDNISTVSKTSGNPEMHDTNTEDILKQKEIERNNPSIVHDNTNGENNESTLQKYQKISENVPKDKLLGIPEPVCQTNNKDSTLVNSNEDCTSAKSSNVSDPSKTPIDGSVKTYMQQSRQNNSICEQPQINHNTNKTSPNTTLSYEQVTEKMKQDVFLEGKPDSQYIHEKSEKEDPHVFKKPNMNDYKYNAQKKPWEYATEGAQERYSSSYKPNSSFRAVCPYI</sequence>
<dbReference type="PaxDb" id="121845-A0A3Q0JBV1"/>
<gene>
    <name evidence="4" type="primary">LOC113471173</name>
</gene>
<dbReference type="GeneID" id="113471173"/>
<keyword evidence="3" id="KW-1185">Reference proteome</keyword>
<keyword evidence="1" id="KW-0175">Coiled coil</keyword>
<evidence type="ECO:0000313" key="3">
    <source>
        <dbReference type="Proteomes" id="UP000079169"/>
    </source>
</evidence>
<proteinExistence type="predicted"/>
<reference evidence="4" key="1">
    <citation type="submission" date="2025-08" db="UniProtKB">
        <authorList>
            <consortium name="RefSeq"/>
        </authorList>
    </citation>
    <scope>IDENTIFICATION</scope>
</reference>
<evidence type="ECO:0000256" key="1">
    <source>
        <dbReference type="SAM" id="Coils"/>
    </source>
</evidence>